<dbReference type="AlphaFoldDB" id="A0A1G9VDG9"/>
<dbReference type="SUPFAM" id="SSF49503">
    <property type="entry name" value="Cupredoxins"/>
    <property type="match status" value="1"/>
</dbReference>
<dbReference type="InterPro" id="IPR000923">
    <property type="entry name" value="BlueCu_1"/>
</dbReference>
<keyword evidence="4" id="KW-0732">Signal</keyword>
<feature type="chain" id="PRO_5011655702" evidence="4">
    <location>
        <begin position="30"/>
        <end position="192"/>
    </location>
</feature>
<dbReference type="PANTHER" id="PTHR36507">
    <property type="entry name" value="BLL1555 PROTEIN"/>
    <property type="match status" value="1"/>
</dbReference>
<dbReference type="InterPro" id="IPR008972">
    <property type="entry name" value="Cupredoxin"/>
</dbReference>
<organism evidence="6 7">
    <name type="scientific">Nocardioides szechwanensis</name>
    <dbReference type="NCBI Taxonomy" id="1005944"/>
    <lineage>
        <taxon>Bacteria</taxon>
        <taxon>Bacillati</taxon>
        <taxon>Actinomycetota</taxon>
        <taxon>Actinomycetes</taxon>
        <taxon>Propionibacteriales</taxon>
        <taxon>Nocardioidaceae</taxon>
        <taxon>Nocardioides</taxon>
    </lineage>
</organism>
<protein>
    <submittedName>
        <fullName evidence="6">Plastocyanin</fullName>
    </submittedName>
</protein>
<dbReference type="RefSeq" id="WP_091021954.1">
    <property type="nucleotide sequence ID" value="NZ_BKAE01000004.1"/>
</dbReference>
<keyword evidence="2" id="KW-0186">Copper</keyword>
<name>A0A1G9VDG9_9ACTN</name>
<dbReference type="STRING" id="1005944.SAMN05192576_0730"/>
<dbReference type="SUPFAM" id="SSF49265">
    <property type="entry name" value="Fibronectin type III"/>
    <property type="match status" value="1"/>
</dbReference>
<keyword evidence="7" id="KW-1185">Reference proteome</keyword>
<feature type="compositionally biased region" description="Low complexity" evidence="3">
    <location>
        <begin position="169"/>
        <end position="186"/>
    </location>
</feature>
<dbReference type="InterPro" id="IPR036116">
    <property type="entry name" value="FN3_sf"/>
</dbReference>
<evidence type="ECO:0000256" key="1">
    <source>
        <dbReference type="ARBA" id="ARBA00022723"/>
    </source>
</evidence>
<dbReference type="GO" id="GO:0005507">
    <property type="term" value="F:copper ion binding"/>
    <property type="evidence" value="ECO:0007669"/>
    <property type="project" value="InterPro"/>
</dbReference>
<proteinExistence type="predicted"/>
<keyword evidence="1" id="KW-0479">Metal-binding</keyword>
<feature type="region of interest" description="Disordered" evidence="3">
    <location>
        <begin position="154"/>
        <end position="186"/>
    </location>
</feature>
<dbReference type="Proteomes" id="UP000199004">
    <property type="component" value="Unassembled WGS sequence"/>
</dbReference>
<dbReference type="GO" id="GO:0009055">
    <property type="term" value="F:electron transfer activity"/>
    <property type="evidence" value="ECO:0007669"/>
    <property type="project" value="InterPro"/>
</dbReference>
<dbReference type="Pfam" id="PF00127">
    <property type="entry name" value="Copper-bind"/>
    <property type="match status" value="1"/>
</dbReference>
<evidence type="ECO:0000256" key="2">
    <source>
        <dbReference type="ARBA" id="ARBA00023008"/>
    </source>
</evidence>
<evidence type="ECO:0000313" key="6">
    <source>
        <dbReference type="EMBL" id="SDM70087.1"/>
    </source>
</evidence>
<dbReference type="Gene3D" id="2.60.40.420">
    <property type="entry name" value="Cupredoxins - blue copper proteins"/>
    <property type="match status" value="1"/>
</dbReference>
<dbReference type="PANTHER" id="PTHR36507:SF1">
    <property type="entry name" value="BLL1555 PROTEIN"/>
    <property type="match status" value="1"/>
</dbReference>
<accession>A0A1G9VDG9</accession>
<evidence type="ECO:0000256" key="4">
    <source>
        <dbReference type="SAM" id="SignalP"/>
    </source>
</evidence>
<feature type="signal peptide" evidence="4">
    <location>
        <begin position="1"/>
        <end position="29"/>
    </location>
</feature>
<dbReference type="InterPro" id="IPR052721">
    <property type="entry name" value="ET_Amicyanin"/>
</dbReference>
<dbReference type="EMBL" id="FNIC01000001">
    <property type="protein sequence ID" value="SDM70087.1"/>
    <property type="molecule type" value="Genomic_DNA"/>
</dbReference>
<evidence type="ECO:0000256" key="3">
    <source>
        <dbReference type="SAM" id="MobiDB-lite"/>
    </source>
</evidence>
<feature type="compositionally biased region" description="Polar residues" evidence="3">
    <location>
        <begin position="154"/>
        <end position="168"/>
    </location>
</feature>
<evidence type="ECO:0000313" key="7">
    <source>
        <dbReference type="Proteomes" id="UP000199004"/>
    </source>
</evidence>
<evidence type="ECO:0000259" key="5">
    <source>
        <dbReference type="Pfam" id="PF00127"/>
    </source>
</evidence>
<sequence>MTIRIAARAVVGLLIASGLVALPATPAVAAGPTVSVADMRFTPATLKTGLGSTVTWTFPDPMAHTTTSDQGFWDSGTKSGGETFAHTFGSAGTFGYRCTLHPSMTGKVRVPVRRTGSATSGWTLRWATAAGAGGTTYDVQVRQGSGPWRALRTDTTTPSTAFKRQGSWSVRARTSGGSGTSGWSPPVVVKTL</sequence>
<feature type="domain" description="Blue (type 1) copper" evidence="5">
    <location>
        <begin position="34"/>
        <end position="110"/>
    </location>
</feature>
<gene>
    <name evidence="6" type="ORF">SAMN05192576_0730</name>
</gene>
<dbReference type="OrthoDB" id="574459at2"/>
<reference evidence="6 7" key="1">
    <citation type="submission" date="2016-10" db="EMBL/GenBank/DDBJ databases">
        <authorList>
            <person name="de Groot N.N."/>
        </authorList>
    </citation>
    <scope>NUCLEOTIDE SEQUENCE [LARGE SCALE GENOMIC DNA]</scope>
    <source>
        <strain evidence="6 7">CGMCC 1.11147</strain>
    </source>
</reference>